<gene>
    <name evidence="7" type="ORF">GCM10007891_05100</name>
</gene>
<protein>
    <submittedName>
        <fullName evidence="7">Bacteriophage integrase</fullName>
    </submittedName>
</protein>
<evidence type="ECO:0000256" key="1">
    <source>
        <dbReference type="ARBA" id="ARBA00022908"/>
    </source>
</evidence>
<dbReference type="PROSITE" id="PS51900">
    <property type="entry name" value="CB"/>
    <property type="match status" value="1"/>
</dbReference>
<dbReference type="Pfam" id="PF24624">
    <property type="entry name" value="Int_N"/>
    <property type="match status" value="1"/>
</dbReference>
<dbReference type="InterPro" id="IPR044068">
    <property type="entry name" value="CB"/>
</dbReference>
<feature type="domain" description="Core-binding (CB)" evidence="6">
    <location>
        <begin position="55"/>
        <end position="137"/>
    </location>
</feature>
<dbReference type="InterPro" id="IPR050090">
    <property type="entry name" value="Tyrosine_recombinase_XerCD"/>
</dbReference>
<reference evidence="7" key="2">
    <citation type="submission" date="2023-01" db="EMBL/GenBank/DDBJ databases">
        <title>Draft genome sequence of Methylophaga thalassica strain NBRC 102424.</title>
        <authorList>
            <person name="Sun Q."/>
            <person name="Mori K."/>
        </authorList>
    </citation>
    <scope>NUCLEOTIDE SEQUENCE</scope>
    <source>
        <strain evidence="7">NBRC 102424</strain>
    </source>
</reference>
<dbReference type="CDD" id="cd00796">
    <property type="entry name" value="INT_Rci_Hp1_C"/>
    <property type="match status" value="1"/>
</dbReference>
<organism evidence="7 8">
    <name type="scientific">Methylophaga thalassica</name>
    <dbReference type="NCBI Taxonomy" id="40223"/>
    <lineage>
        <taxon>Bacteria</taxon>
        <taxon>Pseudomonadati</taxon>
        <taxon>Pseudomonadota</taxon>
        <taxon>Gammaproteobacteria</taxon>
        <taxon>Thiotrichales</taxon>
        <taxon>Piscirickettsiaceae</taxon>
        <taxon>Methylophaga</taxon>
    </lineage>
</organism>
<dbReference type="PROSITE" id="PS51898">
    <property type="entry name" value="TYR_RECOMBINASE"/>
    <property type="match status" value="1"/>
</dbReference>
<dbReference type="InterPro" id="IPR057084">
    <property type="entry name" value="Int_N"/>
</dbReference>
<dbReference type="InterPro" id="IPR002104">
    <property type="entry name" value="Integrase_catalytic"/>
</dbReference>
<dbReference type="InterPro" id="IPR013762">
    <property type="entry name" value="Integrase-like_cat_sf"/>
</dbReference>
<evidence type="ECO:0000256" key="2">
    <source>
        <dbReference type="ARBA" id="ARBA00023125"/>
    </source>
</evidence>
<feature type="domain" description="Tyr recombinase" evidence="5">
    <location>
        <begin position="159"/>
        <end position="326"/>
    </location>
</feature>
<reference evidence="7" key="1">
    <citation type="journal article" date="2014" name="Int. J. Syst. Evol. Microbiol.">
        <title>Complete genome of a new Firmicutes species belonging to the dominant human colonic microbiota ('Ruminococcus bicirculans') reveals two chromosomes and a selective capacity to utilize plant glucans.</title>
        <authorList>
            <consortium name="NISC Comparative Sequencing Program"/>
            <person name="Wegmann U."/>
            <person name="Louis P."/>
            <person name="Goesmann A."/>
            <person name="Henrissat B."/>
            <person name="Duncan S.H."/>
            <person name="Flint H.J."/>
        </authorList>
    </citation>
    <scope>NUCLEOTIDE SEQUENCE</scope>
    <source>
        <strain evidence="7">NBRC 102424</strain>
    </source>
</reference>
<evidence type="ECO:0000259" key="5">
    <source>
        <dbReference type="PROSITE" id="PS51898"/>
    </source>
</evidence>
<keyword evidence="3" id="KW-0233">DNA recombination</keyword>
<proteinExistence type="predicted"/>
<dbReference type="Proteomes" id="UP001161423">
    <property type="component" value="Unassembled WGS sequence"/>
</dbReference>
<evidence type="ECO:0000256" key="3">
    <source>
        <dbReference type="ARBA" id="ARBA00023172"/>
    </source>
</evidence>
<comment type="caution">
    <text evidence="7">The sequence shown here is derived from an EMBL/GenBank/DDBJ whole genome shotgun (WGS) entry which is preliminary data.</text>
</comment>
<name>A0ABQ5TR35_9GAMM</name>
<evidence type="ECO:0000313" key="8">
    <source>
        <dbReference type="Proteomes" id="UP001161423"/>
    </source>
</evidence>
<keyword evidence="8" id="KW-1185">Reference proteome</keyword>
<keyword evidence="1" id="KW-0229">DNA integration</keyword>
<dbReference type="Gene3D" id="1.10.443.10">
    <property type="entry name" value="Intergrase catalytic core"/>
    <property type="match status" value="1"/>
</dbReference>
<sequence>MSVTKQKNGKWLCLVNRKGLKRVRKLFNTESEALQFEREYIVGLQLSPIKISDPRTLLELINIWYKYHGINLAQKEKLLNQLKTAAVEMGNPVGHMLTPEMIVKYRYKRLYEDSPPISAKTFNNIHSAISAVYNTLRKLRVINYENPINELDKLRLQERQLTYLSEKQIKDLLESIKTGCQNPSTWYVANICLRTGARWGEAMFLTRKQLHGKNLITFEKTKGKKTRSLPLDETFYNDLLDFCRLSEPSERIFTNCYSSFRKAVKRADITLPKGQLSHVLRHSFASHFMINRGNIITLQNILGHTDIKMTMRYAHLSPSHFRDVIELNPLANL</sequence>
<dbReference type="RefSeq" id="WP_284722315.1">
    <property type="nucleotide sequence ID" value="NZ_BSND01000003.1"/>
</dbReference>
<keyword evidence="2 4" id="KW-0238">DNA-binding</keyword>
<dbReference type="InterPro" id="IPR011010">
    <property type="entry name" value="DNA_brk_join_enz"/>
</dbReference>
<dbReference type="Pfam" id="PF00589">
    <property type="entry name" value="Phage_integrase"/>
    <property type="match status" value="1"/>
</dbReference>
<evidence type="ECO:0000256" key="4">
    <source>
        <dbReference type="PROSITE-ProRule" id="PRU01248"/>
    </source>
</evidence>
<accession>A0ABQ5TR35</accession>
<dbReference type="SUPFAM" id="SSF56349">
    <property type="entry name" value="DNA breaking-rejoining enzymes"/>
    <property type="match status" value="1"/>
</dbReference>
<dbReference type="EMBL" id="BSND01000003">
    <property type="protein sequence ID" value="GLP98656.1"/>
    <property type="molecule type" value="Genomic_DNA"/>
</dbReference>
<evidence type="ECO:0000259" key="6">
    <source>
        <dbReference type="PROSITE" id="PS51900"/>
    </source>
</evidence>
<dbReference type="PANTHER" id="PTHR30349:SF93">
    <property type="entry name" value="FELS-2 PROPHAGE PROTEIN"/>
    <property type="match status" value="1"/>
</dbReference>
<evidence type="ECO:0000313" key="7">
    <source>
        <dbReference type="EMBL" id="GLP98656.1"/>
    </source>
</evidence>
<dbReference type="PANTHER" id="PTHR30349">
    <property type="entry name" value="PHAGE INTEGRASE-RELATED"/>
    <property type="match status" value="1"/>
</dbReference>